<keyword evidence="1 2" id="KW-0103">Bromodomain</keyword>
<dbReference type="AlphaFoldDB" id="A0A1E7F9B9"/>
<dbReference type="OrthoDB" id="21449at2759"/>
<dbReference type="CDD" id="cd04369">
    <property type="entry name" value="Bromodomain"/>
    <property type="match status" value="1"/>
</dbReference>
<dbReference type="Gene3D" id="1.20.920.10">
    <property type="entry name" value="Bromodomain-like"/>
    <property type="match status" value="1"/>
</dbReference>
<dbReference type="PROSITE" id="PS50014">
    <property type="entry name" value="BROMODOMAIN_2"/>
    <property type="match status" value="1"/>
</dbReference>
<evidence type="ECO:0000256" key="2">
    <source>
        <dbReference type="PROSITE-ProRule" id="PRU00035"/>
    </source>
</evidence>
<dbReference type="KEGG" id="fcy:FRACYDRAFT_188184"/>
<accession>A0A1E7F9B9</accession>
<reference evidence="4 5" key="1">
    <citation type="submission" date="2016-09" db="EMBL/GenBank/DDBJ databases">
        <title>Extensive genetic diversity and differential bi-allelic expression allows diatom success in the polar Southern Ocean.</title>
        <authorList>
            <consortium name="DOE Joint Genome Institute"/>
            <person name="Mock T."/>
            <person name="Otillar R.P."/>
            <person name="Strauss J."/>
            <person name="Dupont C."/>
            <person name="Frickenhaus S."/>
            <person name="Maumus F."/>
            <person name="Mcmullan M."/>
            <person name="Sanges R."/>
            <person name="Schmutz J."/>
            <person name="Toseland A."/>
            <person name="Valas R."/>
            <person name="Veluchamy A."/>
            <person name="Ward B.J."/>
            <person name="Allen A."/>
            <person name="Barry K."/>
            <person name="Falciatore A."/>
            <person name="Ferrante M."/>
            <person name="Fortunato A.E."/>
            <person name="Gloeckner G."/>
            <person name="Gruber A."/>
            <person name="Hipkin R."/>
            <person name="Janech M."/>
            <person name="Kroth P."/>
            <person name="Leese F."/>
            <person name="Lindquist E."/>
            <person name="Lyon B.R."/>
            <person name="Martin J."/>
            <person name="Mayer C."/>
            <person name="Parker M."/>
            <person name="Quesneville H."/>
            <person name="Raymond J."/>
            <person name="Uhlig C."/>
            <person name="Valentin K.U."/>
            <person name="Worden A.Z."/>
            <person name="Armbrust E.V."/>
            <person name="Bowler C."/>
            <person name="Green B."/>
            <person name="Moulton V."/>
            <person name="Van Oosterhout C."/>
            <person name="Grigoriev I."/>
        </authorList>
    </citation>
    <scope>NUCLEOTIDE SEQUENCE [LARGE SCALE GENOMIC DNA]</scope>
    <source>
        <strain evidence="4 5">CCMP1102</strain>
    </source>
</reference>
<protein>
    <recommendedName>
        <fullName evidence="3">Bromo domain-containing protein</fullName>
    </recommendedName>
</protein>
<evidence type="ECO:0000313" key="5">
    <source>
        <dbReference type="Proteomes" id="UP000095751"/>
    </source>
</evidence>
<feature type="domain" description="Bromo" evidence="3">
    <location>
        <begin position="1"/>
        <end position="64"/>
    </location>
</feature>
<keyword evidence="5" id="KW-1185">Reference proteome</keyword>
<dbReference type="InterPro" id="IPR001487">
    <property type="entry name" value="Bromodomain"/>
</dbReference>
<dbReference type="Pfam" id="PF00439">
    <property type="entry name" value="Bromodomain"/>
    <property type="match status" value="1"/>
</dbReference>
<dbReference type="InParanoid" id="A0A1E7F9B9"/>
<gene>
    <name evidence="4" type="ORF">FRACYDRAFT_188184</name>
</gene>
<organism evidence="4 5">
    <name type="scientific">Fragilariopsis cylindrus CCMP1102</name>
    <dbReference type="NCBI Taxonomy" id="635003"/>
    <lineage>
        <taxon>Eukaryota</taxon>
        <taxon>Sar</taxon>
        <taxon>Stramenopiles</taxon>
        <taxon>Ochrophyta</taxon>
        <taxon>Bacillariophyta</taxon>
        <taxon>Bacillariophyceae</taxon>
        <taxon>Bacillariophycidae</taxon>
        <taxon>Bacillariales</taxon>
        <taxon>Bacillariaceae</taxon>
        <taxon>Fragilariopsis</taxon>
    </lineage>
</organism>
<evidence type="ECO:0000256" key="1">
    <source>
        <dbReference type="ARBA" id="ARBA00023117"/>
    </source>
</evidence>
<dbReference type="EMBL" id="KV784360">
    <property type="protein sequence ID" value="OEU14768.1"/>
    <property type="molecule type" value="Genomic_DNA"/>
</dbReference>
<dbReference type="Proteomes" id="UP000095751">
    <property type="component" value="Unassembled WGS sequence"/>
</dbReference>
<sequence length="85" mass="9933">MFLNPFDVSHTPGYLDICGRVMDLSTLSHNLENGRYSKRIEVYDDCNIIFENAIKYHSDKDLTKWIVSPAKNMLKVAKREQQKIE</sequence>
<proteinExistence type="predicted"/>
<evidence type="ECO:0000259" key="3">
    <source>
        <dbReference type="PROSITE" id="PS50014"/>
    </source>
</evidence>
<dbReference type="PRINTS" id="PR00503">
    <property type="entry name" value="BROMODOMAIN"/>
</dbReference>
<dbReference type="InterPro" id="IPR036427">
    <property type="entry name" value="Bromodomain-like_sf"/>
</dbReference>
<evidence type="ECO:0000313" key="4">
    <source>
        <dbReference type="EMBL" id="OEU14768.1"/>
    </source>
</evidence>
<feature type="non-terminal residue" evidence="4">
    <location>
        <position position="85"/>
    </location>
</feature>
<dbReference type="SUPFAM" id="SSF47370">
    <property type="entry name" value="Bromodomain"/>
    <property type="match status" value="1"/>
</dbReference>
<name>A0A1E7F9B9_9STRA</name>